<sequence length="148" mass="17026">MCAFDVICSHWPVTCDSADRPERCFILEDGWQVLSPRLYFLRYHYQSVVPKEDPRNPYALRDGAVDHCQNYVIQTKNASRVINPCPCSTRDVGPSAVVRVEGAGIYYWKDLVVDVYCLRLLRVIRKPVPFIPHISPQKSNPNPEHARI</sequence>
<name>A0A370BQ73_ASPNG</name>
<dbReference type="Proteomes" id="UP000253845">
    <property type="component" value="Unassembled WGS sequence"/>
</dbReference>
<dbReference type="AlphaFoldDB" id="A0A370BQ73"/>
<dbReference type="VEuPathDB" id="FungiDB:M747DRAFT_245501"/>
<organism evidence="1 2">
    <name type="scientific">Aspergillus niger ATCC 13496</name>
    <dbReference type="NCBI Taxonomy" id="1353008"/>
    <lineage>
        <taxon>Eukaryota</taxon>
        <taxon>Fungi</taxon>
        <taxon>Dikarya</taxon>
        <taxon>Ascomycota</taxon>
        <taxon>Pezizomycotina</taxon>
        <taxon>Eurotiomycetes</taxon>
        <taxon>Eurotiomycetidae</taxon>
        <taxon>Eurotiales</taxon>
        <taxon>Aspergillaceae</taxon>
        <taxon>Aspergillus</taxon>
        <taxon>Aspergillus subgen. Circumdati</taxon>
    </lineage>
</organism>
<accession>A0A370BQ73</accession>
<evidence type="ECO:0000313" key="2">
    <source>
        <dbReference type="Proteomes" id="UP000253845"/>
    </source>
</evidence>
<gene>
    <name evidence="1" type="ORF">M747DRAFT_245501</name>
</gene>
<dbReference type="EMBL" id="KZ851941">
    <property type="protein sequence ID" value="RDH16245.1"/>
    <property type="molecule type" value="Genomic_DNA"/>
</dbReference>
<proteinExistence type="predicted"/>
<evidence type="ECO:0000313" key="1">
    <source>
        <dbReference type="EMBL" id="RDH16245.1"/>
    </source>
</evidence>
<protein>
    <submittedName>
        <fullName evidence="1">Uncharacterized protein</fullName>
    </submittedName>
</protein>
<reference evidence="1 2" key="1">
    <citation type="submission" date="2018-07" db="EMBL/GenBank/DDBJ databases">
        <title>Section-level genome sequencing of Aspergillus section Nigri to investigate inter- and intra-species variation.</title>
        <authorList>
            <consortium name="DOE Joint Genome Institute"/>
            <person name="Vesth T.C."/>
            <person name="Nybo J.L."/>
            <person name="Theobald S."/>
            <person name="Frisvad J.C."/>
            <person name="Larsen T.O."/>
            <person name="Nielsen K.F."/>
            <person name="Hoof J.B."/>
            <person name="Brandl J."/>
            <person name="Salamov A."/>
            <person name="Riley R."/>
            <person name="Gladden J.M."/>
            <person name="Phatale P."/>
            <person name="Nielsen M.T."/>
            <person name="Lyhne E.K."/>
            <person name="Kogle M.E."/>
            <person name="Strasser K."/>
            <person name="McDonnell E."/>
            <person name="Barry K."/>
            <person name="Clum A."/>
            <person name="Chen C."/>
            <person name="Nolan M."/>
            <person name="Sandor L."/>
            <person name="Kuo A."/>
            <person name="Lipzen A."/>
            <person name="Hainaut M."/>
            <person name="Drula E."/>
            <person name="Tsang A."/>
            <person name="Magnuson J.K."/>
            <person name="Henrissat B."/>
            <person name="Wiebenga A."/>
            <person name="Simmons B.A."/>
            <person name="Makela M.R."/>
            <person name="De vries R.P."/>
            <person name="Grigoriev I.V."/>
            <person name="Mortensen U.H."/>
            <person name="Baker S.E."/>
            <person name="Andersen M.R."/>
        </authorList>
    </citation>
    <scope>NUCLEOTIDE SEQUENCE [LARGE SCALE GENOMIC DNA]</scope>
    <source>
        <strain evidence="1 2">ATCC 13496</strain>
    </source>
</reference>